<comment type="caution">
    <text evidence="7">The sequence shown here is derived from an EMBL/GenBank/DDBJ whole genome shotgun (WGS) entry which is preliminary data.</text>
</comment>
<gene>
    <name evidence="7" type="ORF">TH4_17915</name>
</gene>
<dbReference type="GO" id="GO:0000271">
    <property type="term" value="P:polysaccharide biosynthetic process"/>
    <property type="evidence" value="ECO:0007669"/>
    <property type="project" value="InterPro"/>
</dbReference>
<feature type="transmembrane region" description="Helical" evidence="5">
    <location>
        <begin position="92"/>
        <end position="110"/>
    </location>
</feature>
<dbReference type="Proteomes" id="UP000094009">
    <property type="component" value="Unassembled WGS sequence"/>
</dbReference>
<dbReference type="AlphaFoldDB" id="A0A853KWZ7"/>
<name>A0A853KWZ7_9PROT</name>
<keyword evidence="2 5" id="KW-0812">Transmembrane</keyword>
<feature type="transmembrane region" description="Helical" evidence="5">
    <location>
        <begin position="7"/>
        <end position="27"/>
    </location>
</feature>
<keyword evidence="4 5" id="KW-0472">Membrane</keyword>
<dbReference type="RefSeq" id="WP_064782113.1">
    <property type="nucleotide sequence ID" value="NZ_JPVZ01000010.1"/>
</dbReference>
<evidence type="ECO:0000256" key="1">
    <source>
        <dbReference type="ARBA" id="ARBA00004141"/>
    </source>
</evidence>
<reference evidence="7 8" key="1">
    <citation type="submission" date="2014-07" db="EMBL/GenBank/DDBJ databases">
        <title>Draft genome sequence of Thalassospira tepidiphila 1-1B.</title>
        <authorList>
            <person name="Lai Q."/>
            <person name="Shao Z."/>
        </authorList>
    </citation>
    <scope>NUCLEOTIDE SEQUENCE [LARGE SCALE GENOMIC DNA]</scope>
    <source>
        <strain evidence="7 8">MCCC 1A03514</strain>
    </source>
</reference>
<evidence type="ECO:0000313" key="8">
    <source>
        <dbReference type="Proteomes" id="UP000094009"/>
    </source>
</evidence>
<organism evidence="7 8">
    <name type="scientific">Thalassospira tepidiphila MCCC 1A03514</name>
    <dbReference type="NCBI Taxonomy" id="1177930"/>
    <lineage>
        <taxon>Bacteria</taxon>
        <taxon>Pseudomonadati</taxon>
        <taxon>Pseudomonadota</taxon>
        <taxon>Alphaproteobacteria</taxon>
        <taxon>Rhodospirillales</taxon>
        <taxon>Thalassospiraceae</taxon>
        <taxon>Thalassospira</taxon>
    </lineage>
</organism>
<protein>
    <recommendedName>
        <fullName evidence="6">GtrA/DPMS transmembrane domain-containing protein</fullName>
    </recommendedName>
</protein>
<evidence type="ECO:0000256" key="2">
    <source>
        <dbReference type="ARBA" id="ARBA00022692"/>
    </source>
</evidence>
<dbReference type="InterPro" id="IPR007267">
    <property type="entry name" value="GtrA_DPMS_TM"/>
</dbReference>
<feature type="transmembrane region" description="Helical" evidence="5">
    <location>
        <begin position="33"/>
        <end position="56"/>
    </location>
</feature>
<evidence type="ECO:0000256" key="5">
    <source>
        <dbReference type="SAM" id="Phobius"/>
    </source>
</evidence>
<evidence type="ECO:0000256" key="3">
    <source>
        <dbReference type="ARBA" id="ARBA00022989"/>
    </source>
</evidence>
<evidence type="ECO:0000256" key="4">
    <source>
        <dbReference type="ARBA" id="ARBA00023136"/>
    </source>
</evidence>
<feature type="transmembrane region" description="Helical" evidence="5">
    <location>
        <begin position="68"/>
        <end position="86"/>
    </location>
</feature>
<dbReference type="Pfam" id="PF04138">
    <property type="entry name" value="GtrA_DPMS_TM"/>
    <property type="match status" value="1"/>
</dbReference>
<sequence>MRAIAKFIGLGAITTAATYSTYLIALQFFGPMTAYWCALAVAFVIQIAMMAPFVFNAKLTLANAGKSLLIYSGYSLLFASLMWITLQISVPHIIAPLVVVAIAAPLQFLAGKKWLHNPVDDVRS</sequence>
<accession>A0A853KWZ7</accession>
<feature type="domain" description="GtrA/DPMS transmembrane" evidence="6">
    <location>
        <begin position="6"/>
        <end position="114"/>
    </location>
</feature>
<dbReference type="EMBL" id="JPVZ01000010">
    <property type="protein sequence ID" value="OAZ08214.1"/>
    <property type="molecule type" value="Genomic_DNA"/>
</dbReference>
<proteinExistence type="predicted"/>
<keyword evidence="3 5" id="KW-1133">Transmembrane helix</keyword>
<evidence type="ECO:0000313" key="7">
    <source>
        <dbReference type="EMBL" id="OAZ08214.1"/>
    </source>
</evidence>
<comment type="subcellular location">
    <subcellularLocation>
        <location evidence="1">Membrane</location>
        <topology evidence="1">Multi-pass membrane protein</topology>
    </subcellularLocation>
</comment>
<evidence type="ECO:0000259" key="6">
    <source>
        <dbReference type="Pfam" id="PF04138"/>
    </source>
</evidence>
<dbReference type="GO" id="GO:0016020">
    <property type="term" value="C:membrane"/>
    <property type="evidence" value="ECO:0007669"/>
    <property type="project" value="UniProtKB-SubCell"/>
</dbReference>